<organism evidence="1 2">
    <name type="scientific">Dictyobacter aurantiacus</name>
    <dbReference type="NCBI Taxonomy" id="1936993"/>
    <lineage>
        <taxon>Bacteria</taxon>
        <taxon>Bacillati</taxon>
        <taxon>Chloroflexota</taxon>
        <taxon>Ktedonobacteria</taxon>
        <taxon>Ktedonobacterales</taxon>
        <taxon>Dictyobacteraceae</taxon>
        <taxon>Dictyobacter</taxon>
    </lineage>
</organism>
<evidence type="ECO:0000313" key="1">
    <source>
        <dbReference type="EMBL" id="GCE06966.1"/>
    </source>
</evidence>
<protein>
    <submittedName>
        <fullName evidence="1">Uncharacterized protein</fullName>
    </submittedName>
</protein>
<comment type="caution">
    <text evidence="1">The sequence shown here is derived from an EMBL/GenBank/DDBJ whole genome shotgun (WGS) entry which is preliminary data.</text>
</comment>
<dbReference type="AlphaFoldDB" id="A0A401ZJD4"/>
<gene>
    <name evidence="1" type="ORF">KDAU_42950</name>
</gene>
<accession>A0A401ZJD4</accession>
<dbReference type="Proteomes" id="UP000287224">
    <property type="component" value="Unassembled WGS sequence"/>
</dbReference>
<name>A0A401ZJD4_9CHLR</name>
<reference evidence="2" key="1">
    <citation type="submission" date="2018-12" db="EMBL/GenBank/DDBJ databases">
        <title>Tengunoibacter tsumagoiensis gen. nov., sp. nov., Dictyobacter kobayashii sp. nov., D. alpinus sp. nov., and D. joshuensis sp. nov. and description of Dictyobacteraceae fam. nov. within the order Ktedonobacterales isolated from Tengu-no-mugimeshi.</title>
        <authorList>
            <person name="Wang C.M."/>
            <person name="Zheng Y."/>
            <person name="Sakai Y."/>
            <person name="Toyoda A."/>
            <person name="Minakuchi Y."/>
            <person name="Abe K."/>
            <person name="Yokota A."/>
            <person name="Yabe S."/>
        </authorList>
    </citation>
    <scope>NUCLEOTIDE SEQUENCE [LARGE SCALE GENOMIC DNA]</scope>
    <source>
        <strain evidence="2">S-27</strain>
    </source>
</reference>
<sequence length="167" mass="18642">MPATHALIVNYGSMNTCPYTIDVMLNSVATYTVGSMCQSHGSRTLDATRTIHFFDDVLKAMPLDQLPFVPCSKPSSFGTVTVISYGQQKTPDISCPSRDSRVTHLFDDFTSIIKALGFSIYKRPQIRAVMAVRAPFSLSTVARVVARRHEGQRSYRWSSSSSLWRQL</sequence>
<dbReference type="EMBL" id="BIFQ01000001">
    <property type="protein sequence ID" value="GCE06966.1"/>
    <property type="molecule type" value="Genomic_DNA"/>
</dbReference>
<evidence type="ECO:0000313" key="2">
    <source>
        <dbReference type="Proteomes" id="UP000287224"/>
    </source>
</evidence>
<keyword evidence="2" id="KW-1185">Reference proteome</keyword>
<proteinExistence type="predicted"/>